<feature type="compositionally biased region" description="Basic residues" evidence="8">
    <location>
        <begin position="120"/>
        <end position="132"/>
    </location>
</feature>
<comment type="similarity">
    <text evidence="3">Belongs to the SNUT3 family.</text>
</comment>
<evidence type="ECO:0000256" key="2">
    <source>
        <dbReference type="ARBA" id="ARBA00004123"/>
    </source>
</evidence>
<evidence type="ECO:0000313" key="10">
    <source>
        <dbReference type="EMBL" id="KAK2078939.1"/>
    </source>
</evidence>
<dbReference type="GO" id="GO:0008380">
    <property type="term" value="P:RNA splicing"/>
    <property type="evidence" value="ECO:0007669"/>
    <property type="project" value="UniProtKB-KW"/>
</dbReference>
<dbReference type="InterPro" id="IPR013957">
    <property type="entry name" value="SNRNP27"/>
</dbReference>
<sequence length="140" mass="15571">MSGTTDPSVLKAAREKCYQVGRVSRHITRSFEGACKPSWVKHFDTLHDKRQRLARTLQTNISRTAASAKEDGAADLSYDAELSPEELQLMAAMGIPMGFDTTQGKHIDDDGANAGAVKIKSTRRTRQYMNRRRTNEKISG</sequence>
<dbReference type="Pfam" id="PF08648">
    <property type="entry name" value="SNRNP27"/>
    <property type="match status" value="1"/>
</dbReference>
<evidence type="ECO:0000259" key="9">
    <source>
        <dbReference type="Pfam" id="PF08648"/>
    </source>
</evidence>
<comment type="subunit">
    <text evidence="4">Part of a tri-snRNP complex.</text>
</comment>
<proteinExistence type="inferred from homology"/>
<keyword evidence="7" id="KW-0539">Nucleus</keyword>
<evidence type="ECO:0000256" key="3">
    <source>
        <dbReference type="ARBA" id="ARBA00008218"/>
    </source>
</evidence>
<accession>A0AAD9IKN2</accession>
<dbReference type="GO" id="GO:0071011">
    <property type="term" value="C:precatalytic spliceosome"/>
    <property type="evidence" value="ECO:0007669"/>
    <property type="project" value="TreeGrafter"/>
</dbReference>
<comment type="function">
    <text evidence="1">May play a role in mRNA splicing.</text>
</comment>
<keyword evidence="6" id="KW-0508">mRNA splicing</keyword>
<evidence type="ECO:0000256" key="1">
    <source>
        <dbReference type="ARBA" id="ARBA00003632"/>
    </source>
</evidence>
<evidence type="ECO:0000256" key="5">
    <source>
        <dbReference type="ARBA" id="ARBA00022664"/>
    </source>
</evidence>
<evidence type="ECO:0000256" key="7">
    <source>
        <dbReference type="ARBA" id="ARBA00023242"/>
    </source>
</evidence>
<comment type="subcellular location">
    <subcellularLocation>
        <location evidence="2">Nucleus</location>
    </subcellularLocation>
</comment>
<evidence type="ECO:0000256" key="4">
    <source>
        <dbReference type="ARBA" id="ARBA00011825"/>
    </source>
</evidence>
<gene>
    <name evidence="10" type="ORF">QBZ16_002629</name>
</gene>
<dbReference type="PANTHER" id="PTHR31077">
    <property type="entry name" value="U4/U6.U5 SMALL NUCLEAR RIBONUCLEOPROTEIN 27 KDA PROTEIN"/>
    <property type="match status" value="1"/>
</dbReference>
<feature type="region of interest" description="Disordered" evidence="8">
    <location>
        <begin position="104"/>
        <end position="140"/>
    </location>
</feature>
<comment type="caution">
    <text evidence="10">The sequence shown here is derived from an EMBL/GenBank/DDBJ whole genome shotgun (WGS) entry which is preliminary data.</text>
</comment>
<keyword evidence="5" id="KW-0507">mRNA processing</keyword>
<name>A0AAD9IKN2_PROWI</name>
<feature type="domain" description="U4/U6.U5 small nuclear ribonucleoprotein 27kDa protein" evidence="9">
    <location>
        <begin position="85"/>
        <end position="132"/>
    </location>
</feature>
<evidence type="ECO:0000313" key="11">
    <source>
        <dbReference type="Proteomes" id="UP001255856"/>
    </source>
</evidence>
<evidence type="ECO:0000256" key="8">
    <source>
        <dbReference type="SAM" id="MobiDB-lite"/>
    </source>
</evidence>
<organism evidence="10 11">
    <name type="scientific">Prototheca wickerhamii</name>
    <dbReference type="NCBI Taxonomy" id="3111"/>
    <lineage>
        <taxon>Eukaryota</taxon>
        <taxon>Viridiplantae</taxon>
        <taxon>Chlorophyta</taxon>
        <taxon>core chlorophytes</taxon>
        <taxon>Trebouxiophyceae</taxon>
        <taxon>Chlorellales</taxon>
        <taxon>Chlorellaceae</taxon>
        <taxon>Prototheca</taxon>
    </lineage>
</organism>
<protein>
    <recommendedName>
        <fullName evidence="9">U4/U6.U5 small nuclear ribonucleoprotein 27kDa protein domain-containing protein</fullName>
    </recommendedName>
</protein>
<keyword evidence="11" id="KW-1185">Reference proteome</keyword>
<dbReference type="PANTHER" id="PTHR31077:SF1">
    <property type="entry name" value="U4_U6.U5 SMALL NUCLEAR RIBONUCLEOPROTEIN 27 KDA PROTEIN"/>
    <property type="match status" value="1"/>
</dbReference>
<dbReference type="AlphaFoldDB" id="A0AAD9IKN2"/>
<reference evidence="10" key="1">
    <citation type="submission" date="2021-01" db="EMBL/GenBank/DDBJ databases">
        <authorList>
            <person name="Eckstrom K.M.E."/>
        </authorList>
    </citation>
    <scope>NUCLEOTIDE SEQUENCE</scope>
    <source>
        <strain evidence="10">UVCC 0001</strain>
    </source>
</reference>
<dbReference type="Proteomes" id="UP001255856">
    <property type="component" value="Unassembled WGS sequence"/>
</dbReference>
<dbReference type="GO" id="GO:0006397">
    <property type="term" value="P:mRNA processing"/>
    <property type="evidence" value="ECO:0007669"/>
    <property type="project" value="UniProtKB-KW"/>
</dbReference>
<evidence type="ECO:0000256" key="6">
    <source>
        <dbReference type="ARBA" id="ARBA00023187"/>
    </source>
</evidence>
<dbReference type="EMBL" id="JASFZW010000003">
    <property type="protein sequence ID" value="KAK2078939.1"/>
    <property type="molecule type" value="Genomic_DNA"/>
</dbReference>